<evidence type="ECO:0000313" key="2">
    <source>
        <dbReference type="EMBL" id="QQP40056.1"/>
    </source>
</evidence>
<evidence type="ECO:0008006" key="5">
    <source>
        <dbReference type="Google" id="ProtNLM"/>
    </source>
</evidence>
<sequence>MPKSTPQAITAMKIADILPRFDGTKGKDVSAWLEQVELAKELFEIDNMAKVIPFFMDGEAFEVFKQLAPEDKGVEGKIKDALTRAFAVSKWTAYEEFCGRRWRMDETVEAFLTDLKRLARISGMDKADNAVRFAFVVGLPQDVSVHIRATPNIESMEMSGVVHMAKSLMSSSHQGESLGAVSQRTTKE</sequence>
<gene>
    <name evidence="3" type="ORF">FKW44_008370</name>
    <name evidence="2" type="ORF">FKW44_013973</name>
</gene>
<evidence type="ECO:0000313" key="3">
    <source>
        <dbReference type="EMBL" id="QQP55242.1"/>
    </source>
</evidence>
<reference evidence="4" key="1">
    <citation type="submission" date="2021-01" db="EMBL/GenBank/DDBJ databases">
        <title>Caligus Genome Assembly.</title>
        <authorList>
            <person name="Gallardo-Escarate C."/>
        </authorList>
    </citation>
    <scope>NUCLEOTIDE SEQUENCE [LARGE SCALE GENOMIC DNA]</scope>
</reference>
<name>A0A7T8KG03_CALRO</name>
<reference evidence="3" key="2">
    <citation type="journal article" name="Sci. Data">
        <title>Chromosome-scale genome assembly of the sea louse Caligus rogercresseyi by SMRT sequencing and Hi-C analysis.</title>
        <authorList>
            <person name="Gallardo-Escarate C."/>
            <person name="Valenzuela-Munoz V."/>
            <person name="Nunez-Acuna G."/>
            <person name="Valenzuela-Miranda D."/>
            <person name="Goncalves A.T."/>
            <person name="Escobar-Sepulveda H."/>
            <person name="Liachko I."/>
            <person name="Nelson B."/>
            <person name="Roberts S."/>
            <person name="Warren W."/>
        </authorList>
    </citation>
    <scope>NUCLEOTIDE SEQUENCE</scope>
    <source>
        <tissue evidence="3">Whole tissue</tissue>
    </source>
</reference>
<dbReference type="EMBL" id="CP045898">
    <property type="protein sequence ID" value="QQP40056.1"/>
    <property type="molecule type" value="Genomic_DNA"/>
</dbReference>
<protein>
    <recommendedName>
        <fullName evidence="5">Retrotransposon gag domain-containing protein</fullName>
    </recommendedName>
</protein>
<dbReference type="Proteomes" id="UP000595437">
    <property type="component" value="Chromosome 5"/>
</dbReference>
<evidence type="ECO:0000313" key="4">
    <source>
        <dbReference type="Proteomes" id="UP000595437"/>
    </source>
</evidence>
<proteinExistence type="predicted"/>
<dbReference type="AlphaFoldDB" id="A0A7T8KG03"/>
<evidence type="ECO:0000256" key="1">
    <source>
        <dbReference type="SAM" id="MobiDB-lite"/>
    </source>
</evidence>
<feature type="non-terminal residue" evidence="3">
    <location>
        <position position="188"/>
    </location>
</feature>
<feature type="region of interest" description="Disordered" evidence="1">
    <location>
        <begin position="169"/>
        <end position="188"/>
    </location>
</feature>
<dbReference type="EMBL" id="CP045894">
    <property type="protein sequence ID" value="QQP55242.1"/>
    <property type="molecule type" value="Genomic_DNA"/>
</dbReference>
<dbReference type="Proteomes" id="UP000595437">
    <property type="component" value="Chromosome 9"/>
</dbReference>
<accession>A0A7T8KG03</accession>
<keyword evidence="4" id="KW-1185">Reference proteome</keyword>
<organism evidence="3 4">
    <name type="scientific">Caligus rogercresseyi</name>
    <name type="common">Sea louse</name>
    <dbReference type="NCBI Taxonomy" id="217165"/>
    <lineage>
        <taxon>Eukaryota</taxon>
        <taxon>Metazoa</taxon>
        <taxon>Ecdysozoa</taxon>
        <taxon>Arthropoda</taxon>
        <taxon>Crustacea</taxon>
        <taxon>Multicrustacea</taxon>
        <taxon>Hexanauplia</taxon>
        <taxon>Copepoda</taxon>
        <taxon>Siphonostomatoida</taxon>
        <taxon>Caligidae</taxon>
        <taxon>Caligus</taxon>
    </lineage>
</organism>
<dbReference type="OrthoDB" id="3863715at2759"/>